<dbReference type="OrthoDB" id="2382984at2759"/>
<evidence type="ECO:0000256" key="1">
    <source>
        <dbReference type="SAM" id="MobiDB-lite"/>
    </source>
</evidence>
<dbReference type="Proteomes" id="UP000789706">
    <property type="component" value="Unassembled WGS sequence"/>
</dbReference>
<name>A0A9N9BJ72_9GLOM</name>
<comment type="caution">
    <text evidence="2">The sequence shown here is derived from an EMBL/GenBank/DDBJ whole genome shotgun (WGS) entry which is preliminary data.</text>
</comment>
<evidence type="ECO:0000313" key="3">
    <source>
        <dbReference type="Proteomes" id="UP000789706"/>
    </source>
</evidence>
<evidence type="ECO:0000313" key="2">
    <source>
        <dbReference type="EMBL" id="CAG8567675.1"/>
    </source>
</evidence>
<dbReference type="EMBL" id="CAJVPK010001048">
    <property type="protein sequence ID" value="CAG8567675.1"/>
    <property type="molecule type" value="Genomic_DNA"/>
</dbReference>
<dbReference type="AlphaFoldDB" id="A0A9N9BJ72"/>
<reference evidence="2" key="1">
    <citation type="submission" date="2021-06" db="EMBL/GenBank/DDBJ databases">
        <authorList>
            <person name="Kallberg Y."/>
            <person name="Tangrot J."/>
            <person name="Rosling A."/>
        </authorList>
    </citation>
    <scope>NUCLEOTIDE SEQUENCE</scope>
    <source>
        <strain evidence="2">AZ414A</strain>
    </source>
</reference>
<accession>A0A9N9BJ72</accession>
<gene>
    <name evidence="2" type="ORF">DEBURN_LOCUS7915</name>
</gene>
<protein>
    <submittedName>
        <fullName evidence="2">2415_t:CDS:1</fullName>
    </submittedName>
</protein>
<sequence length="119" mass="13243">MPIYQYDRSKENNNDLIPPNILTQLQSPSSPTSNKNNNSTIIISRVNTPSTSTLSGLTKNISRHSSPKFESVPRILTGFTAQVQSSDSPLRQEFRNSIKKLTTTKNNYNNGDGDNDDDI</sequence>
<feature type="compositionally biased region" description="Low complexity" evidence="1">
    <location>
        <begin position="27"/>
        <end position="44"/>
    </location>
</feature>
<feature type="region of interest" description="Disordered" evidence="1">
    <location>
        <begin position="1"/>
        <end position="44"/>
    </location>
</feature>
<proteinExistence type="predicted"/>
<feature type="non-terminal residue" evidence="2">
    <location>
        <position position="119"/>
    </location>
</feature>
<keyword evidence="3" id="KW-1185">Reference proteome</keyword>
<organism evidence="2 3">
    <name type="scientific">Diversispora eburnea</name>
    <dbReference type="NCBI Taxonomy" id="1213867"/>
    <lineage>
        <taxon>Eukaryota</taxon>
        <taxon>Fungi</taxon>
        <taxon>Fungi incertae sedis</taxon>
        <taxon>Mucoromycota</taxon>
        <taxon>Glomeromycotina</taxon>
        <taxon>Glomeromycetes</taxon>
        <taxon>Diversisporales</taxon>
        <taxon>Diversisporaceae</taxon>
        <taxon>Diversispora</taxon>
    </lineage>
</organism>